<organism evidence="16 17">
    <name type="scientific">Callipepla squamata</name>
    <name type="common">Scaled quail</name>
    <dbReference type="NCBI Taxonomy" id="9009"/>
    <lineage>
        <taxon>Eukaryota</taxon>
        <taxon>Metazoa</taxon>
        <taxon>Chordata</taxon>
        <taxon>Craniata</taxon>
        <taxon>Vertebrata</taxon>
        <taxon>Euteleostomi</taxon>
        <taxon>Archelosauria</taxon>
        <taxon>Archosauria</taxon>
        <taxon>Dinosauria</taxon>
        <taxon>Saurischia</taxon>
        <taxon>Theropoda</taxon>
        <taxon>Coelurosauria</taxon>
        <taxon>Aves</taxon>
        <taxon>Neognathae</taxon>
        <taxon>Galloanserae</taxon>
        <taxon>Galliformes</taxon>
        <taxon>Odontophoridae</taxon>
        <taxon>Callipepla</taxon>
    </lineage>
</organism>
<dbReference type="GO" id="GO:0003676">
    <property type="term" value="F:nucleic acid binding"/>
    <property type="evidence" value="ECO:0007669"/>
    <property type="project" value="InterPro"/>
</dbReference>
<dbReference type="GO" id="GO:0005634">
    <property type="term" value="C:nucleus"/>
    <property type="evidence" value="ECO:0007669"/>
    <property type="project" value="UniProtKB-SubCell"/>
</dbReference>
<dbReference type="STRING" id="9009.A0A226MKJ9"/>
<comment type="caution">
    <text evidence="16">The sequence shown here is derived from an EMBL/GenBank/DDBJ whole genome shotgun (WGS) entry which is preliminary data.</text>
</comment>
<evidence type="ECO:0000313" key="17">
    <source>
        <dbReference type="Proteomes" id="UP000198323"/>
    </source>
</evidence>
<dbReference type="FunFam" id="3.30.160.60:FF:000299">
    <property type="entry name" value="Zinc finger protein 593"/>
    <property type="match status" value="1"/>
</dbReference>
<dbReference type="InterPro" id="IPR003604">
    <property type="entry name" value="Matrin/U1-like-C_Znf_C2H2"/>
</dbReference>
<feature type="region of interest" description="Disordered" evidence="14">
    <location>
        <begin position="92"/>
        <end position="133"/>
    </location>
</feature>
<comment type="function">
    <text evidence="11">Involved in pre-60S ribosomal particles maturation by promoting the nuclear export of the 60S ribosome. Negatively modulates the DNA binding activity of Oct-2 and therefore its transcriptional regulatory activity.</text>
</comment>
<evidence type="ECO:0000256" key="4">
    <source>
        <dbReference type="ARBA" id="ARBA00022517"/>
    </source>
</evidence>
<comment type="similarity">
    <text evidence="10">Belongs to the ZNF593/BUD20 C2H2-type zinc-finger protein family.</text>
</comment>
<dbReference type="PANTHER" id="PTHR46095:SF1">
    <property type="entry name" value="ZINC FINGER PROTEIN 593"/>
    <property type="match status" value="1"/>
</dbReference>
<evidence type="ECO:0000256" key="8">
    <source>
        <dbReference type="ARBA" id="ARBA00023242"/>
    </source>
</evidence>
<evidence type="ECO:0000256" key="3">
    <source>
        <dbReference type="ARBA" id="ARBA00022490"/>
    </source>
</evidence>
<dbReference type="GO" id="GO:0043021">
    <property type="term" value="F:ribonucleoprotein complex binding"/>
    <property type="evidence" value="ECO:0007669"/>
    <property type="project" value="UniProtKB-ARBA"/>
</dbReference>
<keyword evidence="3" id="KW-0963">Cytoplasm</keyword>
<dbReference type="InterPro" id="IPR022755">
    <property type="entry name" value="Znf_C2H2_jaz"/>
</dbReference>
<evidence type="ECO:0000313" key="16">
    <source>
        <dbReference type="EMBL" id="OXB55738.1"/>
    </source>
</evidence>
<dbReference type="Proteomes" id="UP000198323">
    <property type="component" value="Unassembled WGS sequence"/>
</dbReference>
<dbReference type="PROSITE" id="PS00028">
    <property type="entry name" value="ZINC_FINGER_C2H2_1"/>
    <property type="match status" value="1"/>
</dbReference>
<evidence type="ECO:0000256" key="10">
    <source>
        <dbReference type="ARBA" id="ARBA00038064"/>
    </source>
</evidence>
<dbReference type="GO" id="GO:0005737">
    <property type="term" value="C:cytoplasm"/>
    <property type="evidence" value="ECO:0007669"/>
    <property type="project" value="UniProtKB-SubCell"/>
</dbReference>
<evidence type="ECO:0000256" key="12">
    <source>
        <dbReference type="ARBA" id="ARBA00068618"/>
    </source>
</evidence>
<keyword evidence="4" id="KW-0690">Ribosome biogenesis</keyword>
<dbReference type="PANTHER" id="PTHR46095">
    <property type="entry name" value="ZINC FINGER PROTEIN 593"/>
    <property type="match status" value="1"/>
</dbReference>
<dbReference type="InterPro" id="IPR013087">
    <property type="entry name" value="Znf_C2H2_type"/>
</dbReference>
<evidence type="ECO:0000256" key="5">
    <source>
        <dbReference type="ARBA" id="ARBA00022723"/>
    </source>
</evidence>
<dbReference type="AlphaFoldDB" id="A0A226MKJ9"/>
<evidence type="ECO:0000256" key="6">
    <source>
        <dbReference type="ARBA" id="ARBA00022771"/>
    </source>
</evidence>
<dbReference type="EMBL" id="MCFN01000704">
    <property type="protein sequence ID" value="OXB55738.1"/>
    <property type="molecule type" value="Genomic_DNA"/>
</dbReference>
<protein>
    <recommendedName>
        <fullName evidence="12">Zinc finger protein 593</fullName>
    </recommendedName>
</protein>
<keyword evidence="6 13" id="KW-0863">Zinc-finger</keyword>
<evidence type="ECO:0000256" key="1">
    <source>
        <dbReference type="ARBA" id="ARBA00004123"/>
    </source>
</evidence>
<dbReference type="Gene3D" id="3.30.160.60">
    <property type="entry name" value="Classic Zinc Finger"/>
    <property type="match status" value="1"/>
</dbReference>
<keyword evidence="7" id="KW-0862">Zinc</keyword>
<dbReference type="SUPFAM" id="SSF57667">
    <property type="entry name" value="beta-beta-alpha zinc fingers"/>
    <property type="match status" value="1"/>
</dbReference>
<evidence type="ECO:0000259" key="15">
    <source>
        <dbReference type="PROSITE" id="PS50157"/>
    </source>
</evidence>
<evidence type="ECO:0000256" key="2">
    <source>
        <dbReference type="ARBA" id="ARBA00004496"/>
    </source>
</evidence>
<comment type="subunit">
    <text evidence="9">Associates with pre-60S ribosomal particles.</text>
</comment>
<dbReference type="GO" id="GO:0008270">
    <property type="term" value="F:zinc ion binding"/>
    <property type="evidence" value="ECO:0007669"/>
    <property type="project" value="UniProtKB-KW"/>
</dbReference>
<evidence type="ECO:0000256" key="11">
    <source>
        <dbReference type="ARBA" id="ARBA00056372"/>
    </source>
</evidence>
<feature type="region of interest" description="Disordered" evidence="14">
    <location>
        <begin position="1"/>
        <end position="33"/>
    </location>
</feature>
<dbReference type="InterPro" id="IPR036236">
    <property type="entry name" value="Znf_C2H2_sf"/>
</dbReference>
<evidence type="ECO:0000256" key="7">
    <source>
        <dbReference type="ARBA" id="ARBA00022833"/>
    </source>
</evidence>
<accession>A0A226MKJ9</accession>
<proteinExistence type="inferred from homology"/>
<comment type="subcellular location">
    <subcellularLocation>
        <location evidence="2">Cytoplasm</location>
    </subcellularLocation>
    <subcellularLocation>
        <location evidence="1">Nucleus</location>
    </subcellularLocation>
</comment>
<feature type="compositionally biased region" description="Basic residues" evidence="14">
    <location>
        <begin position="1"/>
        <end position="27"/>
    </location>
</feature>
<keyword evidence="17" id="KW-1185">Reference proteome</keyword>
<reference evidence="16 17" key="1">
    <citation type="submission" date="2016-07" db="EMBL/GenBank/DDBJ databases">
        <title>Disparate Historic Effective Population Sizes Predicted by Modern Levels of Genome Diversity for the Scaled Quail (Callipepla squamata) and the Northern Bobwhite (Colinus virginianus): Inferences from First and Second Generation Draft Genome Assemblies for Sympatric New World Quail.</title>
        <authorList>
            <person name="Oldeschulte D.L."/>
            <person name="Halley Y.A."/>
            <person name="Bhattarai E.K."/>
            <person name="Brashear W.A."/>
            <person name="Hill J."/>
            <person name="Metz R.P."/>
            <person name="Johnson C.D."/>
            <person name="Rollins D."/>
            <person name="Peterson M.J."/>
            <person name="Bickhart D.M."/>
            <person name="Decker J.E."/>
            <person name="Seabury C.M."/>
        </authorList>
    </citation>
    <scope>NUCLEOTIDE SEQUENCE [LARGE SCALE GENOMIC DNA]</scope>
    <source>
        <strain evidence="16 17">Texas</strain>
        <tissue evidence="16">Leg muscle</tissue>
    </source>
</reference>
<evidence type="ECO:0000256" key="13">
    <source>
        <dbReference type="PROSITE-ProRule" id="PRU00042"/>
    </source>
</evidence>
<dbReference type="InterPro" id="IPR051879">
    <property type="entry name" value="C2H2-ZF_Maturation_Protein"/>
</dbReference>
<dbReference type="GO" id="GO:0042254">
    <property type="term" value="P:ribosome biogenesis"/>
    <property type="evidence" value="ECO:0007669"/>
    <property type="project" value="UniProtKB-KW"/>
</dbReference>
<dbReference type="PROSITE" id="PS50157">
    <property type="entry name" value="ZINC_FINGER_C2H2_2"/>
    <property type="match status" value="1"/>
</dbReference>
<evidence type="ECO:0000256" key="9">
    <source>
        <dbReference type="ARBA" id="ARBA00034132"/>
    </source>
</evidence>
<sequence length="133" mass="15352">MSPRSSRRTGAHRAHSLARQAKTKRRRRDLDEIHADLEPGRAVRLLRQEIDPDLPGCAQFYCLHCARYFVDLTSMKEHFRSKVHKKRLKQLSEEPYTQEEAERAAGMGSYIPPKKVHVQTQPLDEAVEMEASS</sequence>
<name>A0A226MKJ9_CALSU</name>
<dbReference type="SMART" id="SM00451">
    <property type="entry name" value="ZnF_U1"/>
    <property type="match status" value="1"/>
</dbReference>
<dbReference type="Pfam" id="PF12171">
    <property type="entry name" value="zf-C2H2_jaz"/>
    <property type="match status" value="1"/>
</dbReference>
<evidence type="ECO:0000256" key="14">
    <source>
        <dbReference type="SAM" id="MobiDB-lite"/>
    </source>
</evidence>
<gene>
    <name evidence="16" type="ORF">ASZ78_015633</name>
</gene>
<keyword evidence="8" id="KW-0539">Nucleus</keyword>
<feature type="domain" description="C2H2-type" evidence="15">
    <location>
        <begin position="60"/>
        <end position="89"/>
    </location>
</feature>
<keyword evidence="5" id="KW-0479">Metal-binding</keyword>
<dbReference type="OrthoDB" id="24683at2759"/>